<evidence type="ECO:0000259" key="5">
    <source>
        <dbReference type="PROSITE" id="PS50023"/>
    </source>
</evidence>
<evidence type="ECO:0000256" key="3">
    <source>
        <dbReference type="ARBA" id="ARBA00023038"/>
    </source>
</evidence>
<dbReference type="InterPro" id="IPR001781">
    <property type="entry name" value="Znf_LIM"/>
</dbReference>
<reference evidence="6" key="3">
    <citation type="submission" date="2021-06" db="EMBL/GenBank/DDBJ databases">
        <title>Chromosome-level genome assembly for S. haematobium.</title>
        <authorList>
            <person name="Stroehlein A.J."/>
        </authorList>
    </citation>
    <scope>NUCLEOTIDE SEQUENCE</scope>
</reference>
<dbReference type="Gene3D" id="2.10.110.10">
    <property type="entry name" value="Cysteine Rich Protein"/>
    <property type="match status" value="1"/>
</dbReference>
<gene>
    <name evidence="6" type="primary">UNC97_1</name>
    <name evidence="6" type="ORF">MS3_00001825</name>
</gene>
<evidence type="ECO:0000313" key="7">
    <source>
        <dbReference type="Proteomes" id="UP000471633"/>
    </source>
</evidence>
<organism evidence="6 7">
    <name type="scientific">Schistosoma haematobium</name>
    <name type="common">Blood fluke</name>
    <dbReference type="NCBI Taxonomy" id="6185"/>
    <lineage>
        <taxon>Eukaryota</taxon>
        <taxon>Metazoa</taxon>
        <taxon>Spiralia</taxon>
        <taxon>Lophotrochozoa</taxon>
        <taxon>Platyhelminthes</taxon>
        <taxon>Trematoda</taxon>
        <taxon>Digenea</taxon>
        <taxon>Strigeidida</taxon>
        <taxon>Schistosomatoidea</taxon>
        <taxon>Schistosomatidae</taxon>
        <taxon>Schistosoma</taxon>
    </lineage>
</organism>
<keyword evidence="3 4" id="KW-0440">LIM domain</keyword>
<dbReference type="PANTHER" id="PTHR24210">
    <property type="entry name" value="LIM DOMAIN-CONTAINING PROTEIN"/>
    <property type="match status" value="1"/>
</dbReference>
<dbReference type="SMART" id="SM00132">
    <property type="entry name" value="LIM"/>
    <property type="match status" value="1"/>
</dbReference>
<keyword evidence="1 4" id="KW-0479">Metal-binding</keyword>
<reference evidence="6" key="2">
    <citation type="journal article" date="2019" name="Gigascience">
        <title>High-quality Schistosoma haematobium genome achieved by single-molecule and long-range sequencing.</title>
        <authorList>
            <person name="Stroehlein A.J."/>
            <person name="Korhonen P.K."/>
            <person name="Chong T.M."/>
            <person name="Lim Y.L."/>
            <person name="Chan K.G."/>
            <person name="Webster B."/>
            <person name="Rollinson D."/>
            <person name="Brindley P.J."/>
            <person name="Gasser R.B."/>
            <person name="Young N.D."/>
        </authorList>
    </citation>
    <scope>NUCLEOTIDE SEQUENCE</scope>
</reference>
<dbReference type="CTD" id="75576847"/>
<keyword evidence="2 4" id="KW-0862">Zinc</keyword>
<comment type="caution">
    <text evidence="6">The sequence shown here is derived from an EMBL/GenBank/DDBJ whole genome shotgun (WGS) entry which is preliminary data.</text>
</comment>
<dbReference type="InterPro" id="IPR017351">
    <property type="entry name" value="PINCH-1-4-like"/>
</dbReference>
<dbReference type="GO" id="GO:0005911">
    <property type="term" value="C:cell-cell junction"/>
    <property type="evidence" value="ECO:0007669"/>
    <property type="project" value="TreeGrafter"/>
</dbReference>
<dbReference type="GO" id="GO:0046872">
    <property type="term" value="F:metal ion binding"/>
    <property type="evidence" value="ECO:0007669"/>
    <property type="project" value="UniProtKB-KW"/>
</dbReference>
<dbReference type="InterPro" id="IPR047944">
    <property type="entry name" value="LIMS1/2-like_LIM1"/>
</dbReference>
<evidence type="ECO:0000313" key="6">
    <source>
        <dbReference type="EMBL" id="KAH9595978.1"/>
    </source>
</evidence>
<evidence type="ECO:0000256" key="4">
    <source>
        <dbReference type="PROSITE-ProRule" id="PRU00125"/>
    </source>
</evidence>
<evidence type="ECO:0000256" key="2">
    <source>
        <dbReference type="ARBA" id="ARBA00022833"/>
    </source>
</evidence>
<dbReference type="GeneID" id="75576847"/>
<dbReference type="GO" id="GO:0098609">
    <property type="term" value="P:cell-cell adhesion"/>
    <property type="evidence" value="ECO:0007669"/>
    <property type="project" value="TreeGrafter"/>
</dbReference>
<proteinExistence type="predicted"/>
<dbReference type="SUPFAM" id="SSF57716">
    <property type="entry name" value="Glucocorticoid receptor-like (DNA-binding domain)"/>
    <property type="match status" value="2"/>
</dbReference>
<feature type="domain" description="LIM zinc-binding" evidence="5">
    <location>
        <begin position="38"/>
        <end position="99"/>
    </location>
</feature>
<dbReference type="PROSITE" id="PS00478">
    <property type="entry name" value="LIM_DOMAIN_1"/>
    <property type="match status" value="1"/>
</dbReference>
<dbReference type="Pfam" id="PF00412">
    <property type="entry name" value="LIM"/>
    <property type="match status" value="1"/>
</dbReference>
<sequence>MAIVEAGHNANAHLGESLPNYQVELDTSEENYADSYGSTCVRCGDPFQLNEKVVQTKDSSYHVKCFVCVQCFQPFPEGVYYEFDGRKYCEHDFHVLFAPCCGKMFHNWQGDKGNEL</sequence>
<dbReference type="GO" id="GO:1900026">
    <property type="term" value="P:positive regulation of substrate adhesion-dependent cell spreading"/>
    <property type="evidence" value="ECO:0007669"/>
    <property type="project" value="TreeGrafter"/>
</dbReference>
<dbReference type="GO" id="GO:0005737">
    <property type="term" value="C:cytoplasm"/>
    <property type="evidence" value="ECO:0007669"/>
    <property type="project" value="TreeGrafter"/>
</dbReference>
<dbReference type="Proteomes" id="UP000471633">
    <property type="component" value="Unassembled WGS sequence"/>
</dbReference>
<accession>A0A922LYG5</accession>
<dbReference type="AlphaFoldDB" id="A0A922LYG5"/>
<dbReference type="RefSeq" id="XP_051074770.1">
    <property type="nucleotide sequence ID" value="XM_051209328.1"/>
</dbReference>
<protein>
    <submittedName>
        <fullName evidence="6">LIM domain-containing protein unc-97</fullName>
    </submittedName>
</protein>
<dbReference type="GO" id="GO:0005925">
    <property type="term" value="C:focal adhesion"/>
    <property type="evidence" value="ECO:0007669"/>
    <property type="project" value="TreeGrafter"/>
</dbReference>
<dbReference type="GO" id="GO:2001046">
    <property type="term" value="P:positive regulation of integrin-mediated signaling pathway"/>
    <property type="evidence" value="ECO:0007669"/>
    <property type="project" value="TreeGrafter"/>
</dbReference>
<dbReference type="EMBL" id="AMPZ03000001">
    <property type="protein sequence ID" value="KAH9595978.1"/>
    <property type="molecule type" value="Genomic_DNA"/>
</dbReference>
<keyword evidence="7" id="KW-1185">Reference proteome</keyword>
<dbReference type="PROSITE" id="PS50023">
    <property type="entry name" value="LIM_DOMAIN_2"/>
    <property type="match status" value="1"/>
</dbReference>
<dbReference type="CDD" id="cd09331">
    <property type="entry name" value="LIM1_PINCH"/>
    <property type="match status" value="1"/>
</dbReference>
<dbReference type="GO" id="GO:0045216">
    <property type="term" value="P:cell-cell junction organization"/>
    <property type="evidence" value="ECO:0007669"/>
    <property type="project" value="TreeGrafter"/>
</dbReference>
<name>A0A922LYG5_SCHHA</name>
<reference evidence="6" key="4">
    <citation type="journal article" date="2022" name="PLoS Pathog.">
        <title>Chromosome-level genome of Schistosoma haematobium underpins genome-wide explorations of molecular variation.</title>
        <authorList>
            <person name="Stroehlein A.J."/>
            <person name="Korhonen P.K."/>
            <person name="Lee V.V."/>
            <person name="Ralph S.A."/>
            <person name="Mentink-Kane M."/>
            <person name="You H."/>
            <person name="McManus D.P."/>
            <person name="Tchuente L.T."/>
            <person name="Stothard J.R."/>
            <person name="Kaur P."/>
            <person name="Dudchenko O."/>
            <person name="Aiden E.L."/>
            <person name="Yang B."/>
            <person name="Yang H."/>
            <person name="Emery A.M."/>
            <person name="Webster B.L."/>
            <person name="Brindley P.J."/>
            <person name="Rollinson D."/>
            <person name="Chang B.C.H."/>
            <person name="Gasser R.B."/>
            <person name="Young N.D."/>
        </authorList>
    </citation>
    <scope>NUCLEOTIDE SEQUENCE</scope>
</reference>
<reference evidence="6" key="1">
    <citation type="journal article" date="2012" name="Nat. Genet.">
        <title>Whole-genome sequence of Schistosoma haematobium.</title>
        <authorList>
            <person name="Young N.D."/>
            <person name="Jex A.R."/>
            <person name="Li B."/>
            <person name="Liu S."/>
            <person name="Yang L."/>
            <person name="Xiong Z."/>
            <person name="Li Y."/>
            <person name="Cantacessi C."/>
            <person name="Hall R.S."/>
            <person name="Xu X."/>
            <person name="Chen F."/>
            <person name="Wu X."/>
            <person name="Zerlotini A."/>
            <person name="Oliveira G."/>
            <person name="Hofmann A."/>
            <person name="Zhang G."/>
            <person name="Fang X."/>
            <person name="Kang Y."/>
            <person name="Campbell B.E."/>
            <person name="Loukas A."/>
            <person name="Ranganathan S."/>
            <person name="Rollinson D."/>
            <person name="Rinaldi G."/>
            <person name="Brindley P.J."/>
            <person name="Yang H."/>
            <person name="Wang J."/>
            <person name="Wang J."/>
            <person name="Gasser R.B."/>
        </authorList>
    </citation>
    <scope>NUCLEOTIDE SEQUENCE</scope>
</reference>
<dbReference type="PANTHER" id="PTHR24210:SF0">
    <property type="entry name" value="LIM DOMAIN-CONTAINING PROTEIN"/>
    <property type="match status" value="1"/>
</dbReference>
<evidence type="ECO:0000256" key="1">
    <source>
        <dbReference type="ARBA" id="ARBA00022723"/>
    </source>
</evidence>